<dbReference type="Gene3D" id="3.40.50.300">
    <property type="entry name" value="P-loop containing nucleotide triphosphate hydrolases"/>
    <property type="match status" value="1"/>
</dbReference>
<dbReference type="InterPro" id="IPR027417">
    <property type="entry name" value="P-loop_NTPase"/>
</dbReference>
<dbReference type="InterPro" id="IPR041118">
    <property type="entry name" value="Rx_N"/>
</dbReference>
<feature type="domain" description="Disease resistance R13L4/SHOC-2-like LRR" evidence="7">
    <location>
        <begin position="572"/>
        <end position="894"/>
    </location>
</feature>
<dbReference type="Pfam" id="PF18052">
    <property type="entry name" value="Rx_N"/>
    <property type="match status" value="1"/>
</dbReference>
<feature type="domain" description="NB-ARC" evidence="4">
    <location>
        <begin position="173"/>
        <end position="348"/>
    </location>
</feature>
<evidence type="ECO:0000313" key="10">
    <source>
        <dbReference type="RefSeq" id="XP_008232348.1"/>
    </source>
</evidence>
<dbReference type="Pfam" id="PF23559">
    <property type="entry name" value="WHD_DRP"/>
    <property type="match status" value="1"/>
</dbReference>
<evidence type="ECO:0000313" key="9">
    <source>
        <dbReference type="RefSeq" id="XP_008232347.1"/>
    </source>
</evidence>
<evidence type="ECO:0000313" key="8">
    <source>
        <dbReference type="Proteomes" id="UP000694861"/>
    </source>
</evidence>
<dbReference type="Gene3D" id="1.10.10.10">
    <property type="entry name" value="Winged helix-like DNA-binding domain superfamily/Winged helix DNA-binding domain"/>
    <property type="match status" value="1"/>
</dbReference>
<dbReference type="PRINTS" id="PR00364">
    <property type="entry name" value="DISEASERSIST"/>
</dbReference>
<evidence type="ECO:0000313" key="12">
    <source>
        <dbReference type="RefSeq" id="XP_008232350.1"/>
    </source>
</evidence>
<evidence type="ECO:0000256" key="1">
    <source>
        <dbReference type="ARBA" id="ARBA00022737"/>
    </source>
</evidence>
<dbReference type="InterPro" id="IPR038005">
    <property type="entry name" value="RX-like_CC"/>
</dbReference>
<dbReference type="RefSeq" id="XP_008232348.1">
    <property type="nucleotide sequence ID" value="XM_008234126.1"/>
</dbReference>
<organism evidence="8 9">
    <name type="scientific">Prunus mume</name>
    <name type="common">Japanese apricot</name>
    <name type="synonym">Armeniaca mume</name>
    <dbReference type="NCBI Taxonomy" id="102107"/>
    <lineage>
        <taxon>Eukaryota</taxon>
        <taxon>Viridiplantae</taxon>
        <taxon>Streptophyta</taxon>
        <taxon>Embryophyta</taxon>
        <taxon>Tracheophyta</taxon>
        <taxon>Spermatophyta</taxon>
        <taxon>Magnoliopsida</taxon>
        <taxon>eudicotyledons</taxon>
        <taxon>Gunneridae</taxon>
        <taxon>Pentapetalae</taxon>
        <taxon>rosids</taxon>
        <taxon>fabids</taxon>
        <taxon>Rosales</taxon>
        <taxon>Rosaceae</taxon>
        <taxon>Amygdaloideae</taxon>
        <taxon>Amygdaleae</taxon>
        <taxon>Prunus</taxon>
    </lineage>
</organism>
<dbReference type="SUPFAM" id="SSF52058">
    <property type="entry name" value="L domain-like"/>
    <property type="match status" value="1"/>
</dbReference>
<dbReference type="Gene3D" id="1.10.8.430">
    <property type="entry name" value="Helical domain of apoptotic protease-activating factors"/>
    <property type="match status" value="1"/>
</dbReference>
<name>A0ABM0NZW1_PRUMU</name>
<dbReference type="InterPro" id="IPR044974">
    <property type="entry name" value="Disease_R_plants"/>
</dbReference>
<evidence type="ECO:0000259" key="4">
    <source>
        <dbReference type="Pfam" id="PF00931"/>
    </source>
</evidence>
<dbReference type="RefSeq" id="XP_008232349.1">
    <property type="nucleotide sequence ID" value="XM_008234127.1"/>
</dbReference>
<dbReference type="InterPro" id="IPR058922">
    <property type="entry name" value="WHD_DRP"/>
</dbReference>
<dbReference type="InterPro" id="IPR055414">
    <property type="entry name" value="LRR_R13L4/SHOC2-like"/>
</dbReference>
<keyword evidence="8" id="KW-1185">Reference proteome</keyword>
<dbReference type="InterPro" id="IPR042197">
    <property type="entry name" value="Apaf_helical"/>
</dbReference>
<dbReference type="InterPro" id="IPR036388">
    <property type="entry name" value="WH-like_DNA-bd_sf"/>
</dbReference>
<evidence type="ECO:0000259" key="6">
    <source>
        <dbReference type="Pfam" id="PF23559"/>
    </source>
</evidence>
<dbReference type="RefSeq" id="XP_008232350.1">
    <property type="nucleotide sequence ID" value="XM_008234128.1"/>
</dbReference>
<proteinExistence type="predicted"/>
<dbReference type="PANTHER" id="PTHR23155:SF1185">
    <property type="entry name" value="DISEASE RESISTANCE RPP8-LIKE PROTEIN 3-RELATED"/>
    <property type="match status" value="1"/>
</dbReference>
<keyword evidence="2" id="KW-0547">Nucleotide-binding</keyword>
<dbReference type="InterPro" id="IPR002182">
    <property type="entry name" value="NB-ARC"/>
</dbReference>
<dbReference type="InterPro" id="IPR032675">
    <property type="entry name" value="LRR_dom_sf"/>
</dbReference>
<evidence type="ECO:0000259" key="5">
    <source>
        <dbReference type="Pfam" id="PF18052"/>
    </source>
</evidence>
<evidence type="ECO:0000313" key="11">
    <source>
        <dbReference type="RefSeq" id="XP_008232349.1"/>
    </source>
</evidence>
<evidence type="ECO:0000256" key="3">
    <source>
        <dbReference type="ARBA" id="ARBA00022821"/>
    </source>
</evidence>
<dbReference type="Pfam" id="PF23598">
    <property type="entry name" value="LRR_14"/>
    <property type="match status" value="1"/>
</dbReference>
<gene>
    <name evidence="9 10 11 12" type="primary">LOC103331500</name>
</gene>
<dbReference type="PANTHER" id="PTHR23155">
    <property type="entry name" value="DISEASE RESISTANCE PROTEIN RP"/>
    <property type="match status" value="1"/>
</dbReference>
<sequence length="964" mass="109730">MAEAVVSIVAEGLKPLGDFIVQEANFLSGVGEQVELARTELRLMLGYLKDADAKQGEDEVVRVWVATVRDAAYDLEDVIETFVLKVTSKRKGSMTIVLKRCACILREGFYLHKTGSEIEKIATKLSKLRSRMECYDIKAIGSGSECSSSSVERQHDQRLTYAHFSERHVVGIEGDVQILATHLLKEEEDQFHRVVSIWGMGGSGKTTLARQVYHHNKVRRHFDSFAWVCVSQQYEGRAVLEEVLIKLTAATKEQREEIERKKRDEIAELLYTLLENMCCLVVLDDVWNTGTWNSIKAGFPVNKRTKSCILLTTRNKEVALHVDENGFLHESRPLNANESWKLFENIAIFGRDDTVAEIYAKKEELGKKMLQNCGGLPLAVIVLAELLARKRTIDEWYKVYKNVDVYIRRGTDLEPEYKNEGYKGASWVLALSYDHLPYRLKLCFLYLGHFPEDYEIPVKRLTQLWMAEGLISSTSTDMIEDVAYGCLNELVERCMVQVGKYGSTKKIKTCRLHDLMRDLCLSKGKEDNFFDIVNFASTANKAAPIGKVRRRAIYLDEKVDCLAPTRHERDGQLRSLLYFGSFIWKKKMIDKMFNDFKLLRVLKFEEMRFEVKLPSNIGDLVHLRFLSLKNSEMNQLPSSVASLVCLQTLDVRCKDKVVVKIPNVFSKMEQLRHLYMPYKHSVSEKLSLASLGSLQTLVHISNQDCDFKELVQLKNLRKLSVHVRSRNSEILEEISEAAIFTINRVQSLCVVSTSTDILKSIVYRCRHVSKLKVMGPIGNLPEDLPTYPNLTKLTLCGTCLEDTQIEILEKLPKLQTLCLGDGAFGAGCELVCSSKGFPSLEVLYLNGLSELSYWWVSEEALPSLCRLYIENWITLVGVPDGLQYVSTLKEITIKSMPDTFCSRLQEGGEDFYKIKHVPSVLFESIVAEQWGEAVRKRMLLAEKRRVALYVQKAALQFIDAGGHT</sequence>
<dbReference type="GeneID" id="103331500"/>
<evidence type="ECO:0000256" key="2">
    <source>
        <dbReference type="ARBA" id="ARBA00022741"/>
    </source>
</evidence>
<keyword evidence="1" id="KW-0677">Repeat</keyword>
<dbReference type="Proteomes" id="UP000694861">
    <property type="component" value="Linkage group LG5"/>
</dbReference>
<dbReference type="RefSeq" id="XP_008232347.1">
    <property type="nucleotide sequence ID" value="XM_008234125.2"/>
</dbReference>
<dbReference type="Pfam" id="PF00931">
    <property type="entry name" value="NB-ARC"/>
    <property type="match status" value="1"/>
</dbReference>
<reference evidence="8" key="1">
    <citation type="journal article" date="1997" name="Nucleic Acids Res.">
        <title>tRNAscan-SE: a program for improved detection of transfer RNA genes in genomic sequence.</title>
        <authorList>
            <person name="Lowe T.M."/>
            <person name="Eddy S.R."/>
        </authorList>
    </citation>
    <scope>NUCLEOTIDE SEQUENCE [LARGE SCALE GENOMIC DNA]</scope>
</reference>
<dbReference type="Gene3D" id="3.80.10.10">
    <property type="entry name" value="Ribonuclease Inhibitor"/>
    <property type="match status" value="1"/>
</dbReference>
<feature type="domain" description="Disease resistance protein winged helix" evidence="6">
    <location>
        <begin position="450"/>
        <end position="520"/>
    </location>
</feature>
<evidence type="ECO:0000259" key="7">
    <source>
        <dbReference type="Pfam" id="PF23598"/>
    </source>
</evidence>
<keyword evidence="3" id="KW-0611">Plant defense</keyword>
<dbReference type="SUPFAM" id="SSF52540">
    <property type="entry name" value="P-loop containing nucleoside triphosphate hydrolases"/>
    <property type="match status" value="1"/>
</dbReference>
<feature type="domain" description="Disease resistance N-terminal" evidence="5">
    <location>
        <begin position="13"/>
        <end position="91"/>
    </location>
</feature>
<protein>
    <submittedName>
        <fullName evidence="9 10">Probable disease resistance RPP8-like protein 2</fullName>
    </submittedName>
</protein>
<reference evidence="9 10" key="3">
    <citation type="submission" date="2025-05" db="UniProtKB">
        <authorList>
            <consortium name="RefSeq"/>
        </authorList>
    </citation>
    <scope>IDENTIFICATION</scope>
</reference>
<dbReference type="Gene3D" id="1.20.5.4130">
    <property type="match status" value="1"/>
</dbReference>
<accession>A0ABM0NZW1</accession>
<reference evidence="8" key="2">
    <citation type="journal article" date="2012" name="Nat. Commun.">
        <title>The genome of Prunus mume.</title>
        <authorList>
            <person name="Zhang Q."/>
            <person name="Chen W."/>
            <person name="Sun L."/>
            <person name="Zhao F."/>
            <person name="Huang B."/>
            <person name="Yang W."/>
            <person name="Tao Y."/>
            <person name="Wang J."/>
            <person name="Yuan Z."/>
            <person name="Fan G."/>
            <person name="Xing Z."/>
            <person name="Han C."/>
            <person name="Pan H."/>
            <person name="Zhong X."/>
            <person name="Shi W."/>
            <person name="Liang X."/>
            <person name="Du D."/>
            <person name="Sun F."/>
            <person name="Xu Z."/>
            <person name="Hao R."/>
            <person name="Lv T."/>
            <person name="Lv Y."/>
            <person name="Zheng Z."/>
            <person name="Sun M."/>
            <person name="Luo L."/>
            <person name="Cai M."/>
            <person name="Gao Y."/>
            <person name="Wang J."/>
            <person name="Yin Y."/>
            <person name="Xu X."/>
            <person name="Cheng T."/>
            <person name="Wang J."/>
        </authorList>
    </citation>
    <scope>NUCLEOTIDE SEQUENCE [LARGE SCALE GENOMIC DNA]</scope>
</reference>
<dbReference type="CDD" id="cd14798">
    <property type="entry name" value="RX-CC_like"/>
    <property type="match status" value="1"/>
</dbReference>